<dbReference type="InterPro" id="IPR046077">
    <property type="entry name" value="DUF6095"/>
</dbReference>
<sequence>MHTNRDQLGKGIKYLLISMPLIVAGPSVIFSAFNNQEHSFYIPVLVLGIILSLAAIFFIFKGIMTLIKALFG</sequence>
<evidence type="ECO:0000313" key="2">
    <source>
        <dbReference type="EMBL" id="MDT0644514.1"/>
    </source>
</evidence>
<keyword evidence="1" id="KW-0812">Transmembrane</keyword>
<dbReference type="Proteomes" id="UP001262889">
    <property type="component" value="Unassembled WGS sequence"/>
</dbReference>
<comment type="caution">
    <text evidence="2">The sequence shown here is derived from an EMBL/GenBank/DDBJ whole genome shotgun (WGS) entry which is preliminary data.</text>
</comment>
<feature type="transmembrane region" description="Helical" evidence="1">
    <location>
        <begin position="39"/>
        <end position="60"/>
    </location>
</feature>
<keyword evidence="1" id="KW-0472">Membrane</keyword>
<dbReference type="EMBL" id="JAVRHQ010000027">
    <property type="protein sequence ID" value="MDT0644514.1"/>
    <property type="molecule type" value="Genomic_DNA"/>
</dbReference>
<organism evidence="2 3">
    <name type="scientific">Autumnicola tepida</name>
    <dbReference type="NCBI Taxonomy" id="3075595"/>
    <lineage>
        <taxon>Bacteria</taxon>
        <taxon>Pseudomonadati</taxon>
        <taxon>Bacteroidota</taxon>
        <taxon>Flavobacteriia</taxon>
        <taxon>Flavobacteriales</taxon>
        <taxon>Flavobacteriaceae</taxon>
        <taxon>Autumnicola</taxon>
    </lineage>
</organism>
<name>A0ABU3CDU1_9FLAO</name>
<gene>
    <name evidence="2" type="ORF">RM553_16865</name>
</gene>
<evidence type="ECO:0000313" key="3">
    <source>
        <dbReference type="Proteomes" id="UP001262889"/>
    </source>
</evidence>
<proteinExistence type="predicted"/>
<reference evidence="2 3" key="1">
    <citation type="submission" date="2023-09" db="EMBL/GenBank/DDBJ databases">
        <authorList>
            <person name="Rey-Velasco X."/>
        </authorList>
    </citation>
    <scope>NUCLEOTIDE SEQUENCE [LARGE SCALE GENOMIC DNA]</scope>
    <source>
        <strain evidence="2 3">F363</strain>
    </source>
</reference>
<keyword evidence="1" id="KW-1133">Transmembrane helix</keyword>
<protein>
    <submittedName>
        <fullName evidence="2">DUF6095 family protein</fullName>
    </submittedName>
</protein>
<accession>A0ABU3CDU1</accession>
<keyword evidence="3" id="KW-1185">Reference proteome</keyword>
<dbReference type="RefSeq" id="WP_311536127.1">
    <property type="nucleotide sequence ID" value="NZ_JAVRHQ010000027.1"/>
</dbReference>
<evidence type="ECO:0000256" key="1">
    <source>
        <dbReference type="SAM" id="Phobius"/>
    </source>
</evidence>
<dbReference type="Pfam" id="PF19589">
    <property type="entry name" value="DUF6095"/>
    <property type="match status" value="1"/>
</dbReference>
<feature type="transmembrane region" description="Helical" evidence="1">
    <location>
        <begin position="12"/>
        <end position="33"/>
    </location>
</feature>